<dbReference type="GO" id="GO:0016887">
    <property type="term" value="F:ATP hydrolysis activity"/>
    <property type="evidence" value="ECO:0007669"/>
    <property type="project" value="InterPro"/>
</dbReference>
<evidence type="ECO:0000256" key="2">
    <source>
        <dbReference type="ARBA" id="ARBA00022448"/>
    </source>
</evidence>
<dbReference type="InterPro" id="IPR017871">
    <property type="entry name" value="ABC_transporter-like_CS"/>
</dbReference>
<dbReference type="InterPro" id="IPR050352">
    <property type="entry name" value="ABCG_transporters"/>
</dbReference>
<dbReference type="SMART" id="SM00382">
    <property type="entry name" value="AAA"/>
    <property type="match status" value="1"/>
</dbReference>
<feature type="region of interest" description="Disordered" evidence="8">
    <location>
        <begin position="283"/>
        <end position="309"/>
    </location>
</feature>
<dbReference type="PROSITE" id="PS00211">
    <property type="entry name" value="ABC_TRANSPORTER_1"/>
    <property type="match status" value="1"/>
</dbReference>
<dbReference type="Pfam" id="PF19055">
    <property type="entry name" value="ABC2_membrane_7"/>
    <property type="match status" value="1"/>
</dbReference>
<proteinExistence type="predicted"/>
<dbReference type="PhylomeDB" id="A0A0G4EZW6"/>
<keyword evidence="4" id="KW-0547">Nucleotide-binding</keyword>
<keyword evidence="7 9" id="KW-0472">Membrane</keyword>
<feature type="transmembrane region" description="Helical" evidence="9">
    <location>
        <begin position="599"/>
        <end position="618"/>
    </location>
</feature>
<feature type="transmembrane region" description="Helical" evidence="9">
    <location>
        <begin position="516"/>
        <end position="534"/>
    </location>
</feature>
<evidence type="ECO:0000256" key="1">
    <source>
        <dbReference type="ARBA" id="ARBA00004141"/>
    </source>
</evidence>
<dbReference type="GO" id="GO:0005524">
    <property type="term" value="F:ATP binding"/>
    <property type="evidence" value="ECO:0007669"/>
    <property type="project" value="UniProtKB-KW"/>
</dbReference>
<evidence type="ECO:0000313" key="11">
    <source>
        <dbReference type="EMBL" id="CEM05177.1"/>
    </source>
</evidence>
<dbReference type="InterPro" id="IPR003593">
    <property type="entry name" value="AAA+_ATPase"/>
</dbReference>
<dbReference type="PANTHER" id="PTHR48041:SF139">
    <property type="entry name" value="PROTEIN SCARLET"/>
    <property type="match status" value="1"/>
</dbReference>
<feature type="transmembrane region" description="Helical" evidence="9">
    <location>
        <begin position="431"/>
        <end position="451"/>
    </location>
</feature>
<dbReference type="EMBL" id="CDMZ01000038">
    <property type="protein sequence ID" value="CEM05177.1"/>
    <property type="molecule type" value="Genomic_DNA"/>
</dbReference>
<dbReference type="Pfam" id="PF00005">
    <property type="entry name" value="ABC_tran"/>
    <property type="match status" value="1"/>
</dbReference>
<dbReference type="GO" id="GO:0140359">
    <property type="term" value="F:ABC-type transporter activity"/>
    <property type="evidence" value="ECO:0007669"/>
    <property type="project" value="InterPro"/>
</dbReference>
<comment type="subcellular location">
    <subcellularLocation>
        <location evidence="1">Membrane</location>
        <topology evidence="1">Multi-pass membrane protein</topology>
    </subcellularLocation>
</comment>
<evidence type="ECO:0000256" key="5">
    <source>
        <dbReference type="ARBA" id="ARBA00022840"/>
    </source>
</evidence>
<feature type="transmembrane region" description="Helical" evidence="9">
    <location>
        <begin position="571"/>
        <end position="592"/>
    </location>
</feature>
<evidence type="ECO:0000256" key="8">
    <source>
        <dbReference type="SAM" id="MobiDB-lite"/>
    </source>
</evidence>
<dbReference type="AlphaFoldDB" id="A0A0G4EZW6"/>
<dbReference type="Pfam" id="PF01061">
    <property type="entry name" value="ABC2_membrane"/>
    <property type="match status" value="1"/>
</dbReference>
<evidence type="ECO:0000256" key="9">
    <source>
        <dbReference type="SAM" id="Phobius"/>
    </source>
</evidence>
<sequence>MEIEKRPSFEADELKKSVNIVADGLTYKVPSRKNKKEMVTILNDIGIYIPAGSFVAVMGPSGCGKTTFLNLLADRIKTGSVQGEIYYNCVAKKDFDLKHESNYVMQHDTLTEFLTVEETLMFAANLKLKTKTQQQRKLRVELIMSALGLLECRSVLIGGKFRKGISGGQKKRVSIGLELIDDPSLLFLDEPTTGLDSAIAYDTLKILIDLAKQGRTIVATVHQPRSQLFSLFDKLLLLNAGKVVYFGPAKAVTSHLTTIGYPCPPQFNPGDFILDLLTSKEGLEDTPRPSQKTPKALQDSPMAAEEMGEGGTTPLQAFALQEEAERGLADPQSKRGLRMEGGRVFLSPKETAALPDLFSRSSWGQKAKKDLESAKGSCQDETAAAKSISKVPCQEKAAVVCCRETAWFFWQVRMLGWKIFAATGRNPLKTFAAVGQAVFFGIFLGGIYFQLDRNTVTDARDKAGLLFMLTLNLMFSAFTVLPLFPEERAVLNKDNAGGLYSRFVWFTSKTFCELPFNHLAPSVMATIIYFMSGLRLDAGRYFIFLGIANSVVWAAQGFFQCVSALSPSVDIAQVIAPLCFVVFFLVSGFYLGDDDIPDWISWARFIAFTRFGFFAMFLNEIEGQDYRDQQWENIVKDYDMDGETVWENALIVVSLGVGYRVCTFLALTYVHKNLGLES</sequence>
<dbReference type="PANTHER" id="PTHR48041">
    <property type="entry name" value="ABC TRANSPORTER G FAMILY MEMBER 28"/>
    <property type="match status" value="1"/>
</dbReference>
<dbReference type="InterPro" id="IPR013525">
    <property type="entry name" value="ABC2_TM"/>
</dbReference>
<dbReference type="PROSITE" id="PS50893">
    <property type="entry name" value="ABC_TRANSPORTER_2"/>
    <property type="match status" value="1"/>
</dbReference>
<evidence type="ECO:0000256" key="3">
    <source>
        <dbReference type="ARBA" id="ARBA00022692"/>
    </source>
</evidence>
<dbReference type="CDD" id="cd03213">
    <property type="entry name" value="ABCG_EPDR"/>
    <property type="match status" value="1"/>
</dbReference>
<name>A0A0G4EZW6_9ALVE</name>
<dbReference type="SUPFAM" id="SSF52540">
    <property type="entry name" value="P-loop containing nucleoside triphosphate hydrolases"/>
    <property type="match status" value="1"/>
</dbReference>
<feature type="transmembrane region" description="Helical" evidence="9">
    <location>
        <begin position="541"/>
        <end position="559"/>
    </location>
</feature>
<dbReference type="Gene3D" id="3.40.50.300">
    <property type="entry name" value="P-loop containing nucleotide triphosphate hydrolases"/>
    <property type="match status" value="1"/>
</dbReference>
<feature type="transmembrane region" description="Helical" evidence="9">
    <location>
        <begin position="463"/>
        <end position="484"/>
    </location>
</feature>
<feature type="domain" description="ABC transporter" evidence="10">
    <location>
        <begin position="20"/>
        <end position="265"/>
    </location>
</feature>
<dbReference type="InterPro" id="IPR027417">
    <property type="entry name" value="P-loop_NTPase"/>
</dbReference>
<keyword evidence="6 9" id="KW-1133">Transmembrane helix</keyword>
<evidence type="ECO:0000256" key="6">
    <source>
        <dbReference type="ARBA" id="ARBA00022989"/>
    </source>
</evidence>
<keyword evidence="2" id="KW-0813">Transport</keyword>
<evidence type="ECO:0000259" key="10">
    <source>
        <dbReference type="PROSITE" id="PS50893"/>
    </source>
</evidence>
<accession>A0A0G4EZW6</accession>
<dbReference type="InterPro" id="IPR043926">
    <property type="entry name" value="ABCG_dom"/>
</dbReference>
<keyword evidence="3 9" id="KW-0812">Transmembrane</keyword>
<gene>
    <name evidence="11" type="ORF">Cvel_14503</name>
</gene>
<feature type="transmembrane region" description="Helical" evidence="9">
    <location>
        <begin position="649"/>
        <end position="670"/>
    </location>
</feature>
<keyword evidence="5" id="KW-0067">ATP-binding</keyword>
<organism evidence="11">
    <name type="scientific">Chromera velia CCMP2878</name>
    <dbReference type="NCBI Taxonomy" id="1169474"/>
    <lineage>
        <taxon>Eukaryota</taxon>
        <taxon>Sar</taxon>
        <taxon>Alveolata</taxon>
        <taxon>Colpodellida</taxon>
        <taxon>Chromeraceae</taxon>
        <taxon>Chromera</taxon>
    </lineage>
</organism>
<evidence type="ECO:0000256" key="7">
    <source>
        <dbReference type="ARBA" id="ARBA00023136"/>
    </source>
</evidence>
<evidence type="ECO:0000256" key="4">
    <source>
        <dbReference type="ARBA" id="ARBA00022741"/>
    </source>
</evidence>
<dbReference type="VEuPathDB" id="CryptoDB:Cvel_14503"/>
<dbReference type="InterPro" id="IPR003439">
    <property type="entry name" value="ABC_transporter-like_ATP-bd"/>
</dbReference>
<protein>
    <recommendedName>
        <fullName evidence="10">ABC transporter domain-containing protein</fullName>
    </recommendedName>
</protein>
<reference evidence="11" key="1">
    <citation type="submission" date="2014-11" db="EMBL/GenBank/DDBJ databases">
        <authorList>
            <person name="Otto D Thomas"/>
            <person name="Naeem Raeece"/>
        </authorList>
    </citation>
    <scope>NUCLEOTIDE SEQUENCE</scope>
</reference>
<dbReference type="GO" id="GO:0016020">
    <property type="term" value="C:membrane"/>
    <property type="evidence" value="ECO:0007669"/>
    <property type="project" value="UniProtKB-SubCell"/>
</dbReference>